<keyword evidence="2" id="KW-1185">Reference proteome</keyword>
<name>A0A915DGN2_9BILA</name>
<organism evidence="2 3">
    <name type="scientific">Ditylenchus dipsaci</name>
    <dbReference type="NCBI Taxonomy" id="166011"/>
    <lineage>
        <taxon>Eukaryota</taxon>
        <taxon>Metazoa</taxon>
        <taxon>Ecdysozoa</taxon>
        <taxon>Nematoda</taxon>
        <taxon>Chromadorea</taxon>
        <taxon>Rhabditida</taxon>
        <taxon>Tylenchina</taxon>
        <taxon>Tylenchomorpha</taxon>
        <taxon>Sphaerularioidea</taxon>
        <taxon>Anguinidae</taxon>
        <taxon>Anguininae</taxon>
        <taxon>Ditylenchus</taxon>
    </lineage>
</organism>
<feature type="region of interest" description="Disordered" evidence="1">
    <location>
        <begin position="1"/>
        <end position="36"/>
    </location>
</feature>
<feature type="compositionally biased region" description="Low complexity" evidence="1">
    <location>
        <begin position="17"/>
        <end position="26"/>
    </location>
</feature>
<accession>A0A915DGN2</accession>
<evidence type="ECO:0000313" key="2">
    <source>
        <dbReference type="Proteomes" id="UP000887574"/>
    </source>
</evidence>
<protein>
    <submittedName>
        <fullName evidence="3">Uncharacterized protein</fullName>
    </submittedName>
</protein>
<dbReference type="Proteomes" id="UP000887574">
    <property type="component" value="Unplaced"/>
</dbReference>
<sequence length="204" mass="22881">MSSTSSSSSDSGEDSSSHSSSDGLDTSEAESEHRKSSLELLEAIHRLKKAKSMFYRAKAIADDFDQKLDNFKKEKMLAISQMKSSVEALMIEKKKELSSKNVFRYPDISVSSNPSSKSSSIESGESQISGSTKYVSASTDYECMLQQQDERVKEIQLLCESVDARVEDFDNEVLEQTTEKYREMKRFLREYNASVASAGDDQKQ</sequence>
<proteinExistence type="predicted"/>
<evidence type="ECO:0000313" key="3">
    <source>
        <dbReference type="WBParaSite" id="jg19707"/>
    </source>
</evidence>
<evidence type="ECO:0000256" key="1">
    <source>
        <dbReference type="SAM" id="MobiDB-lite"/>
    </source>
</evidence>
<reference evidence="3" key="1">
    <citation type="submission" date="2022-11" db="UniProtKB">
        <authorList>
            <consortium name="WormBaseParasite"/>
        </authorList>
    </citation>
    <scope>IDENTIFICATION</scope>
</reference>
<dbReference type="WBParaSite" id="jg19707">
    <property type="protein sequence ID" value="jg19707"/>
    <property type="gene ID" value="jg19707"/>
</dbReference>
<feature type="compositionally biased region" description="Low complexity" evidence="1">
    <location>
        <begin position="1"/>
        <end position="10"/>
    </location>
</feature>
<feature type="region of interest" description="Disordered" evidence="1">
    <location>
        <begin position="106"/>
        <end position="130"/>
    </location>
</feature>
<feature type="compositionally biased region" description="Low complexity" evidence="1">
    <location>
        <begin position="109"/>
        <end position="130"/>
    </location>
</feature>
<dbReference type="AlphaFoldDB" id="A0A915DGN2"/>